<proteinExistence type="predicted"/>
<dbReference type="CDD" id="cd03038">
    <property type="entry name" value="GST_N_etherase_LigE"/>
    <property type="match status" value="1"/>
</dbReference>
<dbReference type="Proteomes" id="UP001140453">
    <property type="component" value="Unassembled WGS sequence"/>
</dbReference>
<dbReference type="AlphaFoldDB" id="A0A9W8YWK0"/>
<dbReference type="OrthoDB" id="4951845at2759"/>
<reference evidence="2" key="1">
    <citation type="submission" date="2022-10" db="EMBL/GenBank/DDBJ databases">
        <title>Tapping the CABI collections for fungal endophytes: first genome assemblies for Collariella, Neodidymelliopsis, Ascochyta clinopodiicola, Didymella pomorum, Didymosphaeria variabile, Neocosmospora piperis and Neocucurbitaria cava.</title>
        <authorList>
            <person name="Hill R."/>
        </authorList>
    </citation>
    <scope>NUCLEOTIDE SEQUENCE</scope>
    <source>
        <strain evidence="2">IMI 355082</strain>
    </source>
</reference>
<accession>A0A9W8YWK0</accession>
<dbReference type="Gene3D" id="1.20.1050.10">
    <property type="match status" value="1"/>
</dbReference>
<comment type="caution">
    <text evidence="2">The sequence shown here is derived from an EMBL/GenBank/DDBJ whole genome shotgun (WGS) entry which is preliminary data.</text>
</comment>
<gene>
    <name evidence="2" type="ORF">N0V93_002358</name>
</gene>
<evidence type="ECO:0000313" key="3">
    <source>
        <dbReference type="Proteomes" id="UP001140453"/>
    </source>
</evidence>
<dbReference type="SUPFAM" id="SSF47616">
    <property type="entry name" value="GST C-terminal domain-like"/>
    <property type="match status" value="1"/>
</dbReference>
<feature type="domain" description="Glutathione S-transferase UstS-like C-terminal" evidence="1">
    <location>
        <begin position="145"/>
        <end position="250"/>
    </location>
</feature>
<evidence type="ECO:0000313" key="2">
    <source>
        <dbReference type="EMBL" id="KAJ4393151.1"/>
    </source>
</evidence>
<dbReference type="SUPFAM" id="SSF52833">
    <property type="entry name" value="Thioredoxin-like"/>
    <property type="match status" value="1"/>
</dbReference>
<dbReference type="InterPro" id="IPR036282">
    <property type="entry name" value="Glutathione-S-Trfase_C_sf"/>
</dbReference>
<dbReference type="EMBL" id="JAPEVB010000002">
    <property type="protein sequence ID" value="KAJ4393151.1"/>
    <property type="molecule type" value="Genomic_DNA"/>
</dbReference>
<dbReference type="InterPro" id="IPR054416">
    <property type="entry name" value="GST_UstS-like_C"/>
</dbReference>
<name>A0A9W8YWK0_9PEZI</name>
<dbReference type="InterPro" id="IPR036249">
    <property type="entry name" value="Thioredoxin-like_sf"/>
</dbReference>
<dbReference type="Gene3D" id="3.40.30.10">
    <property type="entry name" value="Glutaredoxin"/>
    <property type="match status" value="1"/>
</dbReference>
<dbReference type="Pfam" id="PF22041">
    <property type="entry name" value="GST_C_7"/>
    <property type="match status" value="1"/>
</dbReference>
<sequence>MSDATIIFYDIASGPPVRCFAPNPWKTRYALNFKRLHNGLHYETSWTELPKVTEVRKSLGAAAVRKHDIDGGDFHTLPVIVDRSKGQTVGDSFDIALYLDQMYPSREGEPVLLPPSTVALHRNFNLHVDKIFTTFVVLGIPGIPFNPESAEISKAEFCRRAGRKSWDEFAVDGDARKALMKDYEAALGELAKLYVNRDKGPFLEGSVPMYADLIVGGWLAMMSVVLPEWEQLRGWHDGLFGQLHDALQKYAQCD</sequence>
<protein>
    <recommendedName>
        <fullName evidence="1">Glutathione S-transferase UstS-like C-terminal domain-containing protein</fullName>
    </recommendedName>
</protein>
<evidence type="ECO:0000259" key="1">
    <source>
        <dbReference type="Pfam" id="PF22041"/>
    </source>
</evidence>
<organism evidence="2 3">
    <name type="scientific">Gnomoniopsis smithogilvyi</name>
    <dbReference type="NCBI Taxonomy" id="1191159"/>
    <lineage>
        <taxon>Eukaryota</taxon>
        <taxon>Fungi</taxon>
        <taxon>Dikarya</taxon>
        <taxon>Ascomycota</taxon>
        <taxon>Pezizomycotina</taxon>
        <taxon>Sordariomycetes</taxon>
        <taxon>Sordariomycetidae</taxon>
        <taxon>Diaporthales</taxon>
        <taxon>Gnomoniaceae</taxon>
        <taxon>Gnomoniopsis</taxon>
    </lineage>
</organism>
<keyword evidence="3" id="KW-1185">Reference proteome</keyword>